<gene>
    <name evidence="2" type="ORF">EV385_3524</name>
</gene>
<keyword evidence="1" id="KW-1133">Transmembrane helix</keyword>
<dbReference type="Proteomes" id="UP000292564">
    <property type="component" value="Unassembled WGS sequence"/>
</dbReference>
<evidence type="ECO:0000313" key="2">
    <source>
        <dbReference type="EMBL" id="RZU51691.1"/>
    </source>
</evidence>
<protein>
    <submittedName>
        <fullName evidence="2">Uncharacterized protein DUF2530</fullName>
    </submittedName>
</protein>
<accession>A0A4Q7ZM41</accession>
<sequence>MTSEKPRIEPLDPPMVPFALAGMAAFAVAGLVLLLNRDWLQAHGHTDWLWISLAGFLLGIPGLLTMLRHDANRRRRRALSHPEFRVTDPG</sequence>
<reference evidence="2 3" key="1">
    <citation type="submission" date="2019-02" db="EMBL/GenBank/DDBJ databases">
        <title>Sequencing the genomes of 1000 actinobacteria strains.</title>
        <authorList>
            <person name="Klenk H.-P."/>
        </authorList>
    </citation>
    <scope>NUCLEOTIDE SEQUENCE [LARGE SCALE GENOMIC DNA]</scope>
    <source>
        <strain evidence="2 3">DSM 45162</strain>
    </source>
</reference>
<feature type="transmembrane region" description="Helical" evidence="1">
    <location>
        <begin position="48"/>
        <end position="67"/>
    </location>
</feature>
<keyword evidence="1" id="KW-0472">Membrane</keyword>
<comment type="caution">
    <text evidence="2">The sequence shown here is derived from an EMBL/GenBank/DDBJ whole genome shotgun (WGS) entry which is preliminary data.</text>
</comment>
<dbReference type="AlphaFoldDB" id="A0A4Q7ZM41"/>
<evidence type="ECO:0000313" key="3">
    <source>
        <dbReference type="Proteomes" id="UP000292564"/>
    </source>
</evidence>
<name>A0A4Q7ZM41_9ACTN</name>
<proteinExistence type="predicted"/>
<dbReference type="EMBL" id="SHKY01000001">
    <property type="protein sequence ID" value="RZU51691.1"/>
    <property type="molecule type" value="Genomic_DNA"/>
</dbReference>
<evidence type="ECO:0000256" key="1">
    <source>
        <dbReference type="SAM" id="Phobius"/>
    </source>
</evidence>
<dbReference type="Pfam" id="PF10745">
    <property type="entry name" value="DUF2530"/>
    <property type="match status" value="1"/>
</dbReference>
<keyword evidence="3" id="KW-1185">Reference proteome</keyword>
<organism evidence="2 3">
    <name type="scientific">Krasilnikovia cinnamomea</name>
    <dbReference type="NCBI Taxonomy" id="349313"/>
    <lineage>
        <taxon>Bacteria</taxon>
        <taxon>Bacillati</taxon>
        <taxon>Actinomycetota</taxon>
        <taxon>Actinomycetes</taxon>
        <taxon>Micromonosporales</taxon>
        <taxon>Micromonosporaceae</taxon>
        <taxon>Krasilnikovia</taxon>
    </lineage>
</organism>
<dbReference type="InterPro" id="IPR019681">
    <property type="entry name" value="DUF2530"/>
</dbReference>
<keyword evidence="1" id="KW-0812">Transmembrane</keyword>
<feature type="transmembrane region" description="Helical" evidence="1">
    <location>
        <begin position="15"/>
        <end position="36"/>
    </location>
</feature>